<dbReference type="Proteomes" id="UP000886188">
    <property type="component" value="Unassembled WGS sequence"/>
</dbReference>
<dbReference type="InterPro" id="IPR000842">
    <property type="entry name" value="PRib_PP_synth_CS"/>
</dbReference>
<dbReference type="EC" id="2.7.6.1" evidence="12"/>
<comment type="subunit">
    <text evidence="12">Homohexamer.</text>
</comment>
<dbReference type="GO" id="GO:0005524">
    <property type="term" value="F:ATP binding"/>
    <property type="evidence" value="ECO:0007669"/>
    <property type="project" value="UniProtKB-KW"/>
</dbReference>
<dbReference type="GO" id="GO:0002189">
    <property type="term" value="C:ribose phosphate diphosphokinase complex"/>
    <property type="evidence" value="ECO:0007669"/>
    <property type="project" value="TreeGrafter"/>
</dbReference>
<feature type="active site" evidence="12">
    <location>
        <position position="194"/>
    </location>
</feature>
<feature type="binding site" evidence="12">
    <location>
        <begin position="96"/>
        <end position="97"/>
    </location>
    <ligand>
        <name>ATP</name>
        <dbReference type="ChEBI" id="CHEBI:30616"/>
    </ligand>
</feature>
<evidence type="ECO:0000256" key="9">
    <source>
        <dbReference type="ARBA" id="ARBA00049535"/>
    </source>
</evidence>
<dbReference type="InterPro" id="IPR037515">
    <property type="entry name" value="Rib-P_diPkinase_bac"/>
</dbReference>
<comment type="pathway">
    <text evidence="1 12">Metabolic intermediate biosynthesis; 5-phospho-alpha-D-ribose 1-diphosphate biosynthesis; 5-phospho-alpha-D-ribose 1-diphosphate from D-ribose 5-phosphate (route I): step 1/1.</text>
</comment>
<comment type="catalytic activity">
    <reaction evidence="9 12">
        <text>D-ribose 5-phosphate + ATP = 5-phospho-alpha-D-ribose 1-diphosphate + AMP + H(+)</text>
        <dbReference type="Rhea" id="RHEA:15609"/>
        <dbReference type="ChEBI" id="CHEBI:15378"/>
        <dbReference type="ChEBI" id="CHEBI:30616"/>
        <dbReference type="ChEBI" id="CHEBI:58017"/>
        <dbReference type="ChEBI" id="CHEBI:78346"/>
        <dbReference type="ChEBI" id="CHEBI:456215"/>
        <dbReference type="EC" id="2.7.6.1"/>
    </reaction>
</comment>
<evidence type="ECO:0000256" key="2">
    <source>
        <dbReference type="ARBA" id="ARBA00022679"/>
    </source>
</evidence>
<keyword evidence="12" id="KW-0963">Cytoplasm</keyword>
<keyword evidence="7 12" id="KW-0067">ATP-binding</keyword>
<comment type="subcellular location">
    <subcellularLocation>
        <location evidence="12">Cytoplasm</location>
    </subcellularLocation>
</comment>
<dbReference type="SMART" id="SM01400">
    <property type="entry name" value="Pribosyltran_N"/>
    <property type="match status" value="1"/>
</dbReference>
<comment type="cofactor">
    <cofactor evidence="12">
        <name>Mg(2+)</name>
        <dbReference type="ChEBI" id="CHEBI:18420"/>
    </cofactor>
    <text evidence="12">Binds 2 Mg(2+) ions per subunit.</text>
</comment>
<evidence type="ECO:0000256" key="12">
    <source>
        <dbReference type="HAMAP-Rule" id="MF_00583"/>
    </source>
</evidence>
<feature type="binding site" evidence="12">
    <location>
        <position position="131"/>
    </location>
    <ligand>
        <name>Mg(2+)</name>
        <dbReference type="ChEBI" id="CHEBI:18420"/>
    </ligand>
</feature>
<dbReference type="PANTHER" id="PTHR10210:SF41">
    <property type="entry name" value="RIBOSE-PHOSPHATE PYROPHOSPHOKINASE 1, CHLOROPLASTIC"/>
    <property type="match status" value="1"/>
</dbReference>
<evidence type="ECO:0000256" key="5">
    <source>
        <dbReference type="ARBA" id="ARBA00022741"/>
    </source>
</evidence>
<dbReference type="Gene3D" id="3.40.50.2020">
    <property type="match status" value="2"/>
</dbReference>
<dbReference type="RefSeq" id="WP_304184972.1">
    <property type="nucleotide sequence ID" value="NZ_DRGM01000193.1"/>
</dbReference>
<dbReference type="GO" id="GO:0009156">
    <property type="term" value="P:ribonucleoside monophosphate biosynthetic process"/>
    <property type="evidence" value="ECO:0007669"/>
    <property type="project" value="InterPro"/>
</dbReference>
<dbReference type="PANTHER" id="PTHR10210">
    <property type="entry name" value="RIBOSE-PHOSPHATE DIPHOSPHOKINASE FAMILY MEMBER"/>
    <property type="match status" value="1"/>
</dbReference>
<dbReference type="FunFam" id="3.40.50.2020:FF:000001">
    <property type="entry name" value="Ribose-phosphate pyrophosphokinase"/>
    <property type="match status" value="1"/>
</dbReference>
<dbReference type="PROSITE" id="PS00114">
    <property type="entry name" value="PRPP_SYNTHASE"/>
    <property type="match status" value="1"/>
</dbReference>
<keyword evidence="2 12" id="KW-0808">Transferase</keyword>
<sequence>MPDMKLFAGNATPELAQKVAKRLYIEVGDAVVGRFSDGEISVQINENVRGSDVFIVQSTCAPTNDNLMELIVMVDALRRASAGRITAVIPYFGYARQDRRVRSARVPITAKVVADFLSSVGVDRVLTVDLHAEQIQGFFDVPVDNVFGSPVLLEDMKERQFDDVVVVSPDIGGVVRARAIAKLLNDTDLAIIDKRRPQANVSQVMHIIGDVEGRDCIIVDDMIDTGGTLCKAAEALKEHGAKRVFAYATHPVLSGKALENIRNSVIDEVIVTDSIPLSAELKAIDKIKVLTLADMLAETIRRISNEESISAMFEH</sequence>
<dbReference type="GO" id="GO:0004749">
    <property type="term" value="F:ribose phosphate diphosphokinase activity"/>
    <property type="evidence" value="ECO:0007669"/>
    <property type="project" value="UniProtKB-UniRule"/>
</dbReference>
<evidence type="ECO:0000313" key="14">
    <source>
        <dbReference type="EMBL" id="HEA18654.1"/>
    </source>
</evidence>
<dbReference type="CDD" id="cd06223">
    <property type="entry name" value="PRTases_typeI"/>
    <property type="match status" value="1"/>
</dbReference>
<feature type="binding site" evidence="12">
    <location>
        <begin position="37"/>
        <end position="39"/>
    </location>
    <ligand>
        <name>ATP</name>
        <dbReference type="ChEBI" id="CHEBI:30616"/>
    </ligand>
</feature>
<evidence type="ECO:0000256" key="1">
    <source>
        <dbReference type="ARBA" id="ARBA00004996"/>
    </source>
</evidence>
<evidence type="ECO:0000256" key="6">
    <source>
        <dbReference type="ARBA" id="ARBA00022777"/>
    </source>
</evidence>
<keyword evidence="5 12" id="KW-0547">Nucleotide-binding</keyword>
<accession>A0A7V1GGF5</accession>
<feature type="binding site" evidence="12">
    <location>
        <position position="220"/>
    </location>
    <ligand>
        <name>D-ribose 5-phosphate</name>
        <dbReference type="ChEBI" id="CHEBI:78346"/>
    </ligand>
</feature>
<reference evidence="14" key="1">
    <citation type="journal article" date="2020" name="mSystems">
        <title>Genome- and Community-Level Interaction Insights into Carbon Utilization and Element Cycling Functions of Hydrothermarchaeota in Hydrothermal Sediment.</title>
        <authorList>
            <person name="Zhou Z."/>
            <person name="Liu Y."/>
            <person name="Xu W."/>
            <person name="Pan J."/>
            <person name="Luo Z.H."/>
            <person name="Li M."/>
        </authorList>
    </citation>
    <scope>NUCLEOTIDE SEQUENCE [LARGE SCALE GENOMIC DNA]</scope>
    <source>
        <strain evidence="14">HyVt-346</strain>
    </source>
</reference>
<dbReference type="EMBL" id="DRGM01000193">
    <property type="protein sequence ID" value="HEA18654.1"/>
    <property type="molecule type" value="Genomic_DNA"/>
</dbReference>
<feature type="binding site" evidence="12">
    <location>
        <position position="170"/>
    </location>
    <ligand>
        <name>Mg(2+)</name>
        <dbReference type="ChEBI" id="CHEBI:18420"/>
    </ligand>
</feature>
<dbReference type="UniPathway" id="UPA00087">
    <property type="reaction ID" value="UER00172"/>
</dbReference>
<dbReference type="NCBIfam" id="TIGR01251">
    <property type="entry name" value="ribP_PPkin"/>
    <property type="match status" value="1"/>
</dbReference>
<protein>
    <recommendedName>
        <fullName evidence="12">Ribose-phosphate pyrophosphokinase</fullName>
        <shortName evidence="12">RPPK</shortName>
        <ecNumber evidence="12">2.7.6.1</ecNumber>
    </recommendedName>
    <alternativeName>
        <fullName evidence="12">5-phospho-D-ribosyl alpha-1-diphosphate synthase</fullName>
    </alternativeName>
    <alternativeName>
        <fullName evidence="12">Phosphoribosyl diphosphate synthase</fullName>
    </alternativeName>
    <alternativeName>
        <fullName evidence="12">Phosphoribosyl pyrophosphate synthase</fullName>
        <shortName evidence="12">P-Rib-PP synthase</shortName>
        <shortName evidence="12">PRPP synthase</shortName>
        <shortName evidence="12">PRPPase</shortName>
    </alternativeName>
</protein>
<dbReference type="GO" id="GO:0006164">
    <property type="term" value="P:purine nucleotide biosynthetic process"/>
    <property type="evidence" value="ECO:0007669"/>
    <property type="project" value="TreeGrafter"/>
</dbReference>
<proteinExistence type="inferred from homology"/>
<evidence type="ECO:0000256" key="10">
    <source>
        <dbReference type="ARBA" id="ARBA00054914"/>
    </source>
</evidence>
<dbReference type="InterPro" id="IPR005946">
    <property type="entry name" value="Rib-P_diPkinase"/>
</dbReference>
<dbReference type="NCBIfam" id="NF002320">
    <property type="entry name" value="PRK01259.1"/>
    <property type="match status" value="1"/>
</dbReference>
<dbReference type="InterPro" id="IPR029057">
    <property type="entry name" value="PRTase-like"/>
</dbReference>
<dbReference type="GO" id="GO:0000287">
    <property type="term" value="F:magnesium ion binding"/>
    <property type="evidence" value="ECO:0007669"/>
    <property type="project" value="UniProtKB-UniRule"/>
</dbReference>
<evidence type="ECO:0000259" key="13">
    <source>
        <dbReference type="Pfam" id="PF13793"/>
    </source>
</evidence>
<feature type="binding site" evidence="12">
    <location>
        <begin position="224"/>
        <end position="228"/>
    </location>
    <ligand>
        <name>D-ribose 5-phosphate</name>
        <dbReference type="ChEBI" id="CHEBI:78346"/>
    </ligand>
</feature>
<comment type="similarity">
    <text evidence="11 12">Belongs to the ribose-phosphate pyrophosphokinase family. Class I subfamily.</text>
</comment>
<dbReference type="GO" id="GO:0016301">
    <property type="term" value="F:kinase activity"/>
    <property type="evidence" value="ECO:0007669"/>
    <property type="project" value="UniProtKB-KW"/>
</dbReference>
<evidence type="ECO:0000256" key="7">
    <source>
        <dbReference type="ARBA" id="ARBA00022840"/>
    </source>
</evidence>
<keyword evidence="6 12" id="KW-0418">Kinase</keyword>
<keyword evidence="4 12" id="KW-0545">Nucleotide biosynthesis</keyword>
<dbReference type="GO" id="GO:0006015">
    <property type="term" value="P:5-phosphoribose 1-diphosphate biosynthetic process"/>
    <property type="evidence" value="ECO:0007669"/>
    <property type="project" value="UniProtKB-UniRule"/>
</dbReference>
<dbReference type="HAMAP" id="MF_00583_B">
    <property type="entry name" value="RibP_PPkinase_B"/>
    <property type="match status" value="1"/>
</dbReference>
<feature type="domain" description="Ribose-phosphate pyrophosphokinase N-terminal" evidence="13">
    <location>
        <begin position="4"/>
        <end position="121"/>
    </location>
</feature>
<evidence type="ECO:0000256" key="3">
    <source>
        <dbReference type="ARBA" id="ARBA00022723"/>
    </source>
</evidence>
<evidence type="ECO:0000256" key="8">
    <source>
        <dbReference type="ARBA" id="ARBA00022842"/>
    </source>
</evidence>
<evidence type="ECO:0000256" key="11">
    <source>
        <dbReference type="ARBA" id="ARBA00061444"/>
    </source>
</evidence>
<name>A0A7V1GGF5_9GAMM</name>
<keyword evidence="8 12" id="KW-0460">Magnesium</keyword>
<dbReference type="InterPro" id="IPR029099">
    <property type="entry name" value="Pribosyltran_N"/>
</dbReference>
<comment type="function">
    <text evidence="10 12">Involved in the biosynthesis of the central metabolite phospho-alpha-D-ribosyl-1-pyrophosphate (PRPP) via the transfer of pyrophosphoryl group from ATP to 1-hydroxyl of ribose-5-phosphate (Rib-5-P).</text>
</comment>
<dbReference type="Pfam" id="PF14572">
    <property type="entry name" value="Pribosyl_synth"/>
    <property type="match status" value="1"/>
</dbReference>
<evidence type="ECO:0000256" key="4">
    <source>
        <dbReference type="ARBA" id="ARBA00022727"/>
    </source>
</evidence>
<dbReference type="SUPFAM" id="SSF53271">
    <property type="entry name" value="PRTase-like"/>
    <property type="match status" value="1"/>
</dbReference>
<comment type="caution">
    <text evidence="14">The sequence shown here is derived from an EMBL/GenBank/DDBJ whole genome shotgun (WGS) entry which is preliminary data.</text>
</comment>
<dbReference type="InterPro" id="IPR000836">
    <property type="entry name" value="PRTase_dom"/>
</dbReference>
<feature type="binding site" evidence="12">
    <location>
        <position position="196"/>
    </location>
    <ligand>
        <name>D-ribose 5-phosphate</name>
        <dbReference type="ChEBI" id="CHEBI:78346"/>
    </ligand>
</feature>
<organism evidence="14">
    <name type="scientific">Pseudoalteromonas prydzensis</name>
    <dbReference type="NCBI Taxonomy" id="182141"/>
    <lineage>
        <taxon>Bacteria</taxon>
        <taxon>Pseudomonadati</taxon>
        <taxon>Pseudomonadota</taxon>
        <taxon>Gammaproteobacteria</taxon>
        <taxon>Alteromonadales</taxon>
        <taxon>Pseudoalteromonadaceae</taxon>
        <taxon>Pseudoalteromonas</taxon>
    </lineage>
</organism>
<dbReference type="AlphaFoldDB" id="A0A7V1GGF5"/>
<dbReference type="GO" id="GO:0005737">
    <property type="term" value="C:cytoplasm"/>
    <property type="evidence" value="ECO:0007669"/>
    <property type="project" value="UniProtKB-SubCell"/>
</dbReference>
<gene>
    <name evidence="12" type="primary">prs</name>
    <name evidence="14" type="ORF">ENH88_19840</name>
</gene>
<dbReference type="Pfam" id="PF13793">
    <property type="entry name" value="Pribosyltran_N"/>
    <property type="match status" value="1"/>
</dbReference>
<keyword evidence="3 12" id="KW-0479">Metal-binding</keyword>